<accession>A0ABU4DBI5</accession>
<sequence>MTAGDRPEYDTNILHQERSRLRREMLIDRPWTEVILVRHAQQSFDPDDLEAGGAAGPGLSAIGSRQARLTGELLADEPLTAVYSSRLTRAVSTADAVAALAAAPLTTQIRNDLREIEMHGEQAEDGASVRDRLRGALTAIAEEHSGQTVAAVSHGGAISTFLASLLGVERDVFFFAAHASVTRVRHHDGAWAVQSVNETGHLRSHDLISH</sequence>
<dbReference type="GO" id="GO:0016787">
    <property type="term" value="F:hydrolase activity"/>
    <property type="evidence" value="ECO:0007669"/>
    <property type="project" value="UniProtKB-KW"/>
</dbReference>
<name>A0ABU4DBI5_9ACTN</name>
<dbReference type="InterPro" id="IPR013078">
    <property type="entry name" value="His_Pase_superF_clade-1"/>
</dbReference>
<dbReference type="PANTHER" id="PTHR48100:SF62">
    <property type="entry name" value="GLUCOSYL-3-PHOSPHOGLYCERATE PHOSPHATASE"/>
    <property type="match status" value="1"/>
</dbReference>
<comment type="caution">
    <text evidence="1">The sequence shown here is derived from an EMBL/GenBank/DDBJ whole genome shotgun (WGS) entry which is preliminary data.</text>
</comment>
<dbReference type="EC" id="3.1.3.-" evidence="1"/>
<dbReference type="InterPro" id="IPR050275">
    <property type="entry name" value="PGM_Phosphatase"/>
</dbReference>
<dbReference type="Pfam" id="PF00300">
    <property type="entry name" value="His_Phos_1"/>
    <property type="match status" value="2"/>
</dbReference>
<dbReference type="Proteomes" id="UP001185779">
    <property type="component" value="Unassembled WGS sequence"/>
</dbReference>
<dbReference type="GeneID" id="77171613"/>
<dbReference type="RefSeq" id="WP_006438190.1">
    <property type="nucleotide sequence ID" value="NZ_CP091855.1"/>
</dbReference>
<dbReference type="Gene3D" id="3.40.50.1240">
    <property type="entry name" value="Phosphoglycerate mutase-like"/>
    <property type="match status" value="2"/>
</dbReference>
<proteinExistence type="predicted"/>
<reference evidence="1 2" key="1">
    <citation type="submission" date="2023-10" db="EMBL/GenBank/DDBJ databases">
        <title>Development of a sustainable strategy for remediation of hydrocarbon-contaminated territories based on the waste exchange concept.</title>
        <authorList>
            <person name="Krivoruchko A."/>
        </authorList>
    </citation>
    <scope>NUCLEOTIDE SEQUENCE [LARGE SCALE GENOMIC DNA]</scope>
    <source>
        <strain evidence="1 2">IEGM 1266</strain>
    </source>
</reference>
<dbReference type="SMART" id="SM00855">
    <property type="entry name" value="PGAM"/>
    <property type="match status" value="1"/>
</dbReference>
<dbReference type="InterPro" id="IPR029033">
    <property type="entry name" value="His_PPase_superfam"/>
</dbReference>
<keyword evidence="1" id="KW-0378">Hydrolase</keyword>
<dbReference type="SUPFAM" id="SSF53254">
    <property type="entry name" value="Phosphoglycerate mutase-like"/>
    <property type="match status" value="1"/>
</dbReference>
<keyword evidence="2" id="KW-1185">Reference proteome</keyword>
<gene>
    <name evidence="1" type="ORF">R3P94_07005</name>
</gene>
<dbReference type="EMBL" id="JAWLKI010000005">
    <property type="protein sequence ID" value="MDV6307083.1"/>
    <property type="molecule type" value="Genomic_DNA"/>
</dbReference>
<protein>
    <submittedName>
        <fullName evidence="1">Histidine phosphatase family protein</fullName>
        <ecNumber evidence="1">3.1.3.-</ecNumber>
    </submittedName>
</protein>
<dbReference type="PANTHER" id="PTHR48100">
    <property type="entry name" value="BROAD-SPECIFICITY PHOSPHATASE YOR283W-RELATED"/>
    <property type="match status" value="1"/>
</dbReference>
<evidence type="ECO:0000313" key="1">
    <source>
        <dbReference type="EMBL" id="MDV6307083.1"/>
    </source>
</evidence>
<evidence type="ECO:0000313" key="2">
    <source>
        <dbReference type="Proteomes" id="UP001185779"/>
    </source>
</evidence>
<organism evidence="1 2">
    <name type="scientific">Gordonia amicalis</name>
    <dbReference type="NCBI Taxonomy" id="89053"/>
    <lineage>
        <taxon>Bacteria</taxon>
        <taxon>Bacillati</taxon>
        <taxon>Actinomycetota</taxon>
        <taxon>Actinomycetes</taxon>
        <taxon>Mycobacteriales</taxon>
        <taxon>Gordoniaceae</taxon>
        <taxon>Gordonia</taxon>
    </lineage>
</organism>
<dbReference type="CDD" id="cd07067">
    <property type="entry name" value="HP_PGM_like"/>
    <property type="match status" value="1"/>
</dbReference>